<dbReference type="RefSeq" id="WP_073364979.1">
    <property type="nucleotide sequence ID" value="NZ_FQVQ01000017.1"/>
</dbReference>
<reference evidence="1 2" key="1">
    <citation type="submission" date="2016-11" db="EMBL/GenBank/DDBJ databases">
        <authorList>
            <person name="Jaros S."/>
            <person name="Januszkiewicz K."/>
            <person name="Wedrychowicz H."/>
        </authorList>
    </citation>
    <scope>NUCLEOTIDE SEQUENCE [LARGE SCALE GENOMIC DNA]</scope>
    <source>
        <strain evidence="1 2">DSM 25660</strain>
    </source>
</reference>
<dbReference type="Proteomes" id="UP000184147">
    <property type="component" value="Unassembled WGS sequence"/>
</dbReference>
<dbReference type="STRING" id="1124188.SAMN05444377_11732"/>
<name>A0A1M5E1P4_9FLAO</name>
<sequence length="134" mass="15664">MKKVGILILSIVLLGFQKEFKISGKYKVVCDKKDESKIEDYIIEFKENNYVKLFNNDTVVGAITRFKNSQKKNTIYLYDFLFIQNKAQISPPLINYGKLILEIQESDSDTLKFRSTYDKQLHLTINTGQMIRLK</sequence>
<dbReference type="EMBL" id="FQVQ01000017">
    <property type="protein sequence ID" value="SHF73188.1"/>
    <property type="molecule type" value="Genomic_DNA"/>
</dbReference>
<dbReference type="AlphaFoldDB" id="A0A1M5E1P4"/>
<keyword evidence="2" id="KW-1185">Reference proteome</keyword>
<dbReference type="OrthoDB" id="1379772at2"/>
<organism evidence="1 2">
    <name type="scientific">Flavobacterium fontis</name>
    <dbReference type="NCBI Taxonomy" id="1124188"/>
    <lineage>
        <taxon>Bacteria</taxon>
        <taxon>Pseudomonadati</taxon>
        <taxon>Bacteroidota</taxon>
        <taxon>Flavobacteriia</taxon>
        <taxon>Flavobacteriales</taxon>
        <taxon>Flavobacteriaceae</taxon>
        <taxon>Flavobacterium</taxon>
    </lineage>
</organism>
<evidence type="ECO:0000313" key="2">
    <source>
        <dbReference type="Proteomes" id="UP000184147"/>
    </source>
</evidence>
<evidence type="ECO:0000313" key="1">
    <source>
        <dbReference type="EMBL" id="SHF73188.1"/>
    </source>
</evidence>
<protein>
    <recommendedName>
        <fullName evidence="3">NlpE N-terminal domain-containing protein</fullName>
    </recommendedName>
</protein>
<accession>A0A1M5E1P4</accession>
<gene>
    <name evidence="1" type="ORF">SAMN05444377_11732</name>
</gene>
<proteinExistence type="predicted"/>
<evidence type="ECO:0008006" key="3">
    <source>
        <dbReference type="Google" id="ProtNLM"/>
    </source>
</evidence>